<sequence>MMTSGNGEMIIKLGGNEAYIEEIGEALRIEEFRKKTNITQLPENIQNILNNKQAEVRERRRRVRELLEDAIKDSAFFI</sequence>
<dbReference type="Proteomes" id="UP001287282">
    <property type="component" value="Unassembled WGS sequence"/>
</dbReference>
<accession>A0ABU3XIM6</accession>
<protein>
    <recommendedName>
        <fullName evidence="1">Probable ATP-binding protein BrxC 4th six-stranded beta-sheet domain-containing protein</fullName>
    </recommendedName>
</protein>
<feature type="non-terminal residue" evidence="2">
    <location>
        <position position="78"/>
    </location>
</feature>
<evidence type="ECO:0000313" key="2">
    <source>
        <dbReference type="EMBL" id="MDV2687643.1"/>
    </source>
</evidence>
<dbReference type="EMBL" id="JAWJBA010001009">
    <property type="protein sequence ID" value="MDV2687643.1"/>
    <property type="molecule type" value="Genomic_DNA"/>
</dbReference>
<comment type="caution">
    <text evidence="2">The sequence shown here is derived from an EMBL/GenBank/DDBJ whole genome shotgun (WGS) entry which is preliminary data.</text>
</comment>
<organism evidence="2 3">
    <name type="scientific">Alkalihalophilus lindianensis</name>
    <dbReference type="NCBI Taxonomy" id="1630542"/>
    <lineage>
        <taxon>Bacteria</taxon>
        <taxon>Bacillati</taxon>
        <taxon>Bacillota</taxon>
        <taxon>Bacilli</taxon>
        <taxon>Bacillales</taxon>
        <taxon>Bacillaceae</taxon>
        <taxon>Alkalihalophilus</taxon>
    </lineage>
</organism>
<name>A0ABU3XIM6_9BACI</name>
<dbReference type="Pfam" id="PF25796">
    <property type="entry name" value="BREX_BrxC_4th"/>
    <property type="match status" value="1"/>
</dbReference>
<dbReference type="RefSeq" id="WP_317124489.1">
    <property type="nucleotide sequence ID" value="NZ_JAWJBA010001009.1"/>
</dbReference>
<evidence type="ECO:0000259" key="1">
    <source>
        <dbReference type="Pfam" id="PF25796"/>
    </source>
</evidence>
<keyword evidence="3" id="KW-1185">Reference proteome</keyword>
<feature type="domain" description="Probable ATP-binding protein BrxC 4th six-stranded beta-sheet" evidence="1">
    <location>
        <begin position="1"/>
        <end position="78"/>
    </location>
</feature>
<evidence type="ECO:0000313" key="3">
    <source>
        <dbReference type="Proteomes" id="UP001287282"/>
    </source>
</evidence>
<proteinExistence type="predicted"/>
<feature type="non-terminal residue" evidence="2">
    <location>
        <position position="1"/>
    </location>
</feature>
<gene>
    <name evidence="2" type="ORF">RYX56_25170</name>
</gene>
<dbReference type="InterPro" id="IPR058036">
    <property type="entry name" value="BREX_BrxC_4th"/>
</dbReference>
<reference evidence="2 3" key="1">
    <citation type="submission" date="2023-10" db="EMBL/GenBank/DDBJ databases">
        <title>Screening of Alkalihalobacillus lindianensis BZ-TG-R113 and Its Alleviation of Salt Stress on Rapeseed Growth.</title>
        <authorList>
            <person name="Zhao B."/>
            <person name="Guo T."/>
        </authorList>
    </citation>
    <scope>NUCLEOTIDE SEQUENCE [LARGE SCALE GENOMIC DNA]</scope>
    <source>
        <strain evidence="2 3">BZ-TG-R113</strain>
    </source>
</reference>